<accession>A0A6F9DSW6</accession>
<evidence type="ECO:0000256" key="5">
    <source>
        <dbReference type="ARBA" id="ARBA00022448"/>
    </source>
</evidence>
<dbReference type="GO" id="GO:0036089">
    <property type="term" value="P:cleavage furrow formation"/>
    <property type="evidence" value="ECO:0007669"/>
    <property type="project" value="TreeGrafter"/>
</dbReference>
<dbReference type="GO" id="GO:0030659">
    <property type="term" value="C:cytoplasmic vesicle membrane"/>
    <property type="evidence" value="ECO:0007669"/>
    <property type="project" value="UniProtKB-SubCell"/>
</dbReference>
<keyword evidence="6" id="KW-1003">Cell membrane</keyword>
<evidence type="ECO:0000256" key="11">
    <source>
        <dbReference type="ARBA" id="ARBA00023203"/>
    </source>
</evidence>
<comment type="similarity">
    <text evidence="4">Belongs to the spire family.</text>
</comment>
<keyword evidence="5" id="KW-0813">Transport</keyword>
<evidence type="ECO:0000256" key="8">
    <source>
        <dbReference type="ARBA" id="ARBA00022737"/>
    </source>
</evidence>
<dbReference type="GO" id="GO:0030041">
    <property type="term" value="P:actin filament polymerization"/>
    <property type="evidence" value="ECO:0007669"/>
    <property type="project" value="TreeGrafter"/>
</dbReference>
<dbReference type="SMART" id="SM00750">
    <property type="entry name" value="KIND"/>
    <property type="match status" value="1"/>
</dbReference>
<evidence type="ECO:0000256" key="6">
    <source>
        <dbReference type="ARBA" id="ARBA00022475"/>
    </source>
</evidence>
<evidence type="ECO:0000256" key="7">
    <source>
        <dbReference type="ARBA" id="ARBA00022490"/>
    </source>
</evidence>
<dbReference type="EMBL" id="LR790672">
    <property type="protein sequence ID" value="CAB3266534.1"/>
    <property type="molecule type" value="mRNA"/>
</dbReference>
<dbReference type="SUPFAM" id="SSF57903">
    <property type="entry name" value="FYVE/PHD zinc finger"/>
    <property type="match status" value="1"/>
</dbReference>
<sequence>MNLQEILDCFNNPLKEEQVWALCYKCALRLQVDKNQEEQIKEDTDFQGLLSPTGVESILLDHHGNVEITGCYVQSESEVVLNLGLSMFSALDYGLHADEEQQISEPLEKLLSVMTCSEISDQENYDEGYNDDKLTGLCSLNIVVQVCRNHFTGSIEKCTEICQSTLKEAYLLKSFLCNLSSASKGLQKLSRKNMQASVFQRKNSLQEFGFTTWAHSWINVLNDMHCKQFTLRHVDLPPRPIESIELTPYEILMQDIRKKRYNLQKTNACHRSSKKSSFTVHDKILEFVRSKPSLTPVHERVLRPLPPRSKSVHEKLIEQIQDKSFALRPVNQNTGLRGSQSFTSTAAKGFEQRKVRHPNGIRFSDSIRRNQLLPSGLLSEKSWVYDDSVFISNETKPLRRTQSVAIRSHTKQPQSFRGQKFYDNIISGRESTKTQSMYQSTSNLQEMERNKGFTSFAEAWKVAPSDCLSLTVEEVMHIRQVLSRADLEKIQHSKEIYNGLKNEKICFNCKLRKFTIFVWSHVCQICKRKVCAKCLRKLQTPFQKYLKIPVYALSPASYKANSPTSQSSQPSFSMMYGNPFFRLSMPQKDTLKHTCTRHSNVNLFHGRKMDVCEECFQLVSAIYEANRGNPESKKSNYEAL</sequence>
<keyword evidence="13" id="KW-0968">Cytoplasmic vesicle</keyword>
<feature type="domain" description="KIND" evidence="14">
    <location>
        <begin position="1"/>
        <end position="175"/>
    </location>
</feature>
<evidence type="ECO:0000256" key="4">
    <source>
        <dbReference type="ARBA" id="ARBA00010956"/>
    </source>
</evidence>
<organism evidence="15">
    <name type="scientific">Phallusia mammillata</name>
    <dbReference type="NCBI Taxonomy" id="59560"/>
    <lineage>
        <taxon>Eukaryota</taxon>
        <taxon>Metazoa</taxon>
        <taxon>Chordata</taxon>
        <taxon>Tunicata</taxon>
        <taxon>Ascidiacea</taxon>
        <taxon>Phlebobranchia</taxon>
        <taxon>Ascidiidae</taxon>
        <taxon>Phallusia</taxon>
    </lineage>
</organism>
<reference evidence="15" key="1">
    <citation type="submission" date="2020-04" db="EMBL/GenBank/DDBJ databases">
        <authorList>
            <person name="Neveu A P."/>
        </authorList>
    </citation>
    <scope>NUCLEOTIDE SEQUENCE</scope>
    <source>
        <tissue evidence="15">Whole embryo</tissue>
    </source>
</reference>
<evidence type="ECO:0000256" key="2">
    <source>
        <dbReference type="ARBA" id="ARBA00004245"/>
    </source>
</evidence>
<protein>
    <submittedName>
        <fullName evidence="15">Protein spire homolog 2</fullName>
    </submittedName>
</protein>
<dbReference type="GO" id="GO:0040038">
    <property type="term" value="P:polar body extrusion after meiotic divisions"/>
    <property type="evidence" value="ECO:0007669"/>
    <property type="project" value="TreeGrafter"/>
</dbReference>
<comment type="subcellular location">
    <subcellularLocation>
        <location evidence="3">Cell membrane</location>
        <topology evidence="3">Peripheral membrane protein</topology>
        <orientation evidence="3">Cytoplasmic side</orientation>
    </subcellularLocation>
    <subcellularLocation>
        <location evidence="2">Cytoplasm</location>
        <location evidence="2">Cytoskeleton</location>
    </subcellularLocation>
    <subcellularLocation>
        <location evidence="1">Cytoplasmic vesicle membrane</location>
        <topology evidence="1">Peripheral membrane protein</topology>
        <orientation evidence="1">Cytoplasmic side</orientation>
    </subcellularLocation>
</comment>
<dbReference type="PROSITE" id="PS51377">
    <property type="entry name" value="KIND"/>
    <property type="match status" value="1"/>
</dbReference>
<dbReference type="PANTHER" id="PTHR21345">
    <property type="entry name" value="SPIRE"/>
    <property type="match status" value="1"/>
</dbReference>
<dbReference type="GO" id="GO:0005856">
    <property type="term" value="C:cytoskeleton"/>
    <property type="evidence" value="ECO:0007669"/>
    <property type="project" value="UniProtKB-SubCell"/>
</dbReference>
<dbReference type="GO" id="GO:0005886">
    <property type="term" value="C:plasma membrane"/>
    <property type="evidence" value="ECO:0007669"/>
    <property type="project" value="UniProtKB-SubCell"/>
</dbReference>
<dbReference type="GO" id="GO:0051639">
    <property type="term" value="P:actin filament network formation"/>
    <property type="evidence" value="ECO:0007669"/>
    <property type="project" value="TreeGrafter"/>
</dbReference>
<dbReference type="InterPro" id="IPR029901">
    <property type="entry name" value="Spire"/>
</dbReference>
<name>A0A6F9DSW6_9ASCI</name>
<dbReference type="GO" id="GO:0045010">
    <property type="term" value="P:actin nucleation"/>
    <property type="evidence" value="ECO:0007669"/>
    <property type="project" value="InterPro"/>
</dbReference>
<gene>
    <name evidence="15" type="primary">Spire2</name>
</gene>
<proteinExistence type="evidence at transcript level"/>
<evidence type="ECO:0000256" key="9">
    <source>
        <dbReference type="ARBA" id="ARBA00022927"/>
    </source>
</evidence>
<evidence type="ECO:0000256" key="3">
    <source>
        <dbReference type="ARBA" id="ARBA00004413"/>
    </source>
</evidence>
<evidence type="ECO:0000256" key="12">
    <source>
        <dbReference type="ARBA" id="ARBA00023212"/>
    </source>
</evidence>
<keyword evidence="12" id="KW-0206">Cytoskeleton</keyword>
<dbReference type="GO" id="GO:0048193">
    <property type="term" value="P:Golgi vesicle transport"/>
    <property type="evidence" value="ECO:0007669"/>
    <property type="project" value="TreeGrafter"/>
</dbReference>
<dbReference type="GO" id="GO:0008017">
    <property type="term" value="F:microtubule binding"/>
    <property type="evidence" value="ECO:0007669"/>
    <property type="project" value="TreeGrafter"/>
</dbReference>
<dbReference type="InterPro" id="IPR011011">
    <property type="entry name" value="Znf_FYVE_PHD"/>
</dbReference>
<dbReference type="Pfam" id="PF16474">
    <property type="entry name" value="KIND"/>
    <property type="match status" value="1"/>
</dbReference>
<dbReference type="PANTHER" id="PTHR21345:SF3">
    <property type="entry name" value="PROTEIN SPIRE"/>
    <property type="match status" value="1"/>
</dbReference>
<dbReference type="InterPro" id="IPR011019">
    <property type="entry name" value="KIND_dom"/>
</dbReference>
<keyword evidence="11" id="KW-0009">Actin-binding</keyword>
<evidence type="ECO:0000256" key="13">
    <source>
        <dbReference type="ARBA" id="ARBA00023329"/>
    </source>
</evidence>
<dbReference type="AlphaFoldDB" id="A0A6F9DSW6"/>
<keyword evidence="10" id="KW-0472">Membrane</keyword>
<evidence type="ECO:0000313" key="15">
    <source>
        <dbReference type="EMBL" id="CAB3266534.1"/>
    </source>
</evidence>
<evidence type="ECO:0000256" key="10">
    <source>
        <dbReference type="ARBA" id="ARBA00023136"/>
    </source>
</evidence>
<dbReference type="GO" id="GO:0051295">
    <property type="term" value="P:establishment of meiotic spindle localization"/>
    <property type="evidence" value="ECO:0007669"/>
    <property type="project" value="TreeGrafter"/>
</dbReference>
<evidence type="ECO:0000259" key="14">
    <source>
        <dbReference type="PROSITE" id="PS51377"/>
    </source>
</evidence>
<keyword evidence="7" id="KW-0963">Cytoplasm</keyword>
<dbReference type="GO" id="GO:0003779">
    <property type="term" value="F:actin binding"/>
    <property type="evidence" value="ECO:0007669"/>
    <property type="project" value="UniProtKB-KW"/>
</dbReference>
<keyword evidence="9" id="KW-0653">Protein transport</keyword>
<dbReference type="GO" id="GO:0015031">
    <property type="term" value="P:protein transport"/>
    <property type="evidence" value="ECO:0007669"/>
    <property type="project" value="UniProtKB-KW"/>
</dbReference>
<evidence type="ECO:0000256" key="1">
    <source>
        <dbReference type="ARBA" id="ARBA00004180"/>
    </source>
</evidence>
<keyword evidence="8" id="KW-0677">Repeat</keyword>
<dbReference type="Gene3D" id="1.10.510.10">
    <property type="entry name" value="Transferase(Phosphotransferase) domain 1"/>
    <property type="match status" value="1"/>
</dbReference>
<dbReference type="GO" id="GO:0005938">
    <property type="term" value="C:cell cortex"/>
    <property type="evidence" value="ECO:0007669"/>
    <property type="project" value="TreeGrafter"/>
</dbReference>